<accession>A0ABW5N9R6</accession>
<gene>
    <name evidence="2" type="ORF">ACFSTE_12870</name>
</gene>
<feature type="domain" description="Acyltransferase MbtK/IucB-like conserved" evidence="1">
    <location>
        <begin position="33"/>
        <end position="80"/>
    </location>
</feature>
<protein>
    <submittedName>
        <fullName evidence="2">GNAT family N-acetyltransferase</fullName>
        <ecNumber evidence="2">2.3.1.-</ecNumber>
    </submittedName>
</protein>
<keyword evidence="2" id="KW-0808">Transferase</keyword>
<dbReference type="RefSeq" id="WP_217704358.1">
    <property type="nucleotide sequence ID" value="NZ_JBHSJV010000001.1"/>
</dbReference>
<dbReference type="EMBL" id="JBHULX010000022">
    <property type="protein sequence ID" value="MFD2591724.1"/>
    <property type="molecule type" value="Genomic_DNA"/>
</dbReference>
<name>A0ABW5N9R6_9FLAO</name>
<dbReference type="PANTHER" id="PTHR31438:SF1">
    <property type="entry name" value="LYSINE N-ACYLTRANSFERASE C17G9.06C-RELATED"/>
    <property type="match status" value="1"/>
</dbReference>
<keyword evidence="3" id="KW-1185">Reference proteome</keyword>
<organism evidence="2 3">
    <name type="scientific">Aquimarina hainanensis</name>
    <dbReference type="NCBI Taxonomy" id="1578017"/>
    <lineage>
        <taxon>Bacteria</taxon>
        <taxon>Pseudomonadati</taxon>
        <taxon>Bacteroidota</taxon>
        <taxon>Flavobacteriia</taxon>
        <taxon>Flavobacteriales</taxon>
        <taxon>Flavobacteriaceae</taxon>
        <taxon>Aquimarina</taxon>
    </lineage>
</organism>
<sequence length="206" mass="23336">MSAKNVINTNYKNNTPAVVYTKTIEGLGDISLRPMHVASDIKTIHEWVTQPYAAFWGMEKNTLEEATTIYNDLLALPYHDAFIGILDGAPIFLMERYEASKDIIGSYYNALANDIGMHILVGPPTKRIPSFTWNIFTTVMEFLFSDPATNRVVVEPDSNNKKIHVLNKRAGFKYQKEIQLPHKKAHLAFCERIDFEKAIKTNAATI</sequence>
<evidence type="ECO:0000313" key="2">
    <source>
        <dbReference type="EMBL" id="MFD2591724.1"/>
    </source>
</evidence>
<reference evidence="3" key="1">
    <citation type="journal article" date="2019" name="Int. J. Syst. Evol. Microbiol.">
        <title>The Global Catalogue of Microorganisms (GCM) 10K type strain sequencing project: providing services to taxonomists for standard genome sequencing and annotation.</title>
        <authorList>
            <consortium name="The Broad Institute Genomics Platform"/>
            <consortium name="The Broad Institute Genome Sequencing Center for Infectious Disease"/>
            <person name="Wu L."/>
            <person name="Ma J."/>
        </authorList>
    </citation>
    <scope>NUCLEOTIDE SEQUENCE [LARGE SCALE GENOMIC DNA]</scope>
    <source>
        <strain evidence="3">KCTC 42423</strain>
    </source>
</reference>
<evidence type="ECO:0000259" key="1">
    <source>
        <dbReference type="SMART" id="SM01006"/>
    </source>
</evidence>
<dbReference type="GO" id="GO:0016746">
    <property type="term" value="F:acyltransferase activity"/>
    <property type="evidence" value="ECO:0007669"/>
    <property type="project" value="UniProtKB-KW"/>
</dbReference>
<dbReference type="EC" id="2.3.1.-" evidence="2"/>
<proteinExistence type="predicted"/>
<dbReference type="SMART" id="SM01006">
    <property type="entry name" value="AlcB"/>
    <property type="match status" value="1"/>
</dbReference>
<dbReference type="Pfam" id="PF13523">
    <property type="entry name" value="Acetyltransf_8"/>
    <property type="match status" value="1"/>
</dbReference>
<comment type="caution">
    <text evidence="2">The sequence shown here is derived from an EMBL/GenBank/DDBJ whole genome shotgun (WGS) entry which is preliminary data.</text>
</comment>
<dbReference type="InterPro" id="IPR019432">
    <property type="entry name" value="Acyltransferase_MbtK/IucB-like"/>
</dbReference>
<evidence type="ECO:0000313" key="3">
    <source>
        <dbReference type="Proteomes" id="UP001597459"/>
    </source>
</evidence>
<dbReference type="PANTHER" id="PTHR31438">
    <property type="entry name" value="LYSINE N-ACYLTRANSFERASE C17G9.06C-RELATED"/>
    <property type="match status" value="1"/>
</dbReference>
<keyword evidence="2" id="KW-0012">Acyltransferase</keyword>
<dbReference type="Proteomes" id="UP001597459">
    <property type="component" value="Unassembled WGS sequence"/>
</dbReference>